<protein>
    <recommendedName>
        <fullName evidence="3">Serine/threonine protein kinase</fullName>
    </recommendedName>
</protein>
<dbReference type="GeneID" id="10393699"/>
<dbReference type="RefSeq" id="WP_013683298.1">
    <property type="nucleotide sequence ID" value="NC_015320.1"/>
</dbReference>
<evidence type="ECO:0000313" key="2">
    <source>
        <dbReference type="Proteomes" id="UP000008136"/>
    </source>
</evidence>
<dbReference type="AlphaFoldDB" id="F2KQR2"/>
<dbReference type="Proteomes" id="UP000008136">
    <property type="component" value="Chromosome"/>
</dbReference>
<accession>F2KQR2</accession>
<name>F2KQR2_ARCVS</name>
<dbReference type="SUPFAM" id="SSF56112">
    <property type="entry name" value="Protein kinase-like (PK-like)"/>
    <property type="match status" value="1"/>
</dbReference>
<organism evidence="1 2">
    <name type="scientific">Archaeoglobus veneficus (strain DSM 11195 / SNP6)</name>
    <dbReference type="NCBI Taxonomy" id="693661"/>
    <lineage>
        <taxon>Archaea</taxon>
        <taxon>Methanobacteriati</taxon>
        <taxon>Methanobacteriota</taxon>
        <taxon>Archaeoglobi</taxon>
        <taxon>Archaeoglobales</taxon>
        <taxon>Archaeoglobaceae</taxon>
        <taxon>Archaeoglobus</taxon>
    </lineage>
</organism>
<keyword evidence="2" id="KW-1185">Reference proteome</keyword>
<dbReference type="STRING" id="693661.Arcve_0603"/>
<sequence length="188" mass="22319">MDGGAYRGRHSTVFRVGDRAIKRFKPGLEVNFRKEVYFLEKLQPYGFVPRLYGYDDRNLEIEMEFIEGQYIRDIDMGSEEGRKIVERCFEICYTLDRLGIQKEEMHRPDRHIIVRNGKPYFIDFERAHETSKPSNVTQFAVYVAKRLGVDFDDIKEVLGKYKLTYAEKDFEEILRKLGFRTPRPTVKD</sequence>
<proteinExistence type="predicted"/>
<reference evidence="1 2" key="1">
    <citation type="submission" date="2011-03" db="EMBL/GenBank/DDBJ databases">
        <title>The complete genome of Archaeoglobus veneficus SNP6.</title>
        <authorList>
            <consortium name="US DOE Joint Genome Institute (JGI-PGF)"/>
            <person name="Lucas S."/>
            <person name="Copeland A."/>
            <person name="Lapidus A."/>
            <person name="Bruce D."/>
            <person name="Goodwin L."/>
            <person name="Pitluck S."/>
            <person name="Kyrpides N."/>
            <person name="Mavromatis K."/>
            <person name="Pagani I."/>
            <person name="Ivanova N."/>
            <person name="Mikhailova N."/>
            <person name="Lu M."/>
            <person name="Detter J.C."/>
            <person name="Tapia R."/>
            <person name="Han C."/>
            <person name="Land M."/>
            <person name="Hauser L."/>
            <person name="Markowitz V."/>
            <person name="Cheng J.-F."/>
            <person name="Hugenholtz P."/>
            <person name="Woyke T."/>
            <person name="Wu D."/>
            <person name="Spring S."/>
            <person name="Brambilla E."/>
            <person name="Klenk H.-P."/>
            <person name="Eisen J.A."/>
        </authorList>
    </citation>
    <scope>NUCLEOTIDE SEQUENCE [LARGE SCALE GENOMIC DNA]</scope>
    <source>
        <strain>SNP6</strain>
    </source>
</reference>
<dbReference type="EMBL" id="CP002588">
    <property type="protein sequence ID" value="AEA46624.1"/>
    <property type="molecule type" value="Genomic_DNA"/>
</dbReference>
<evidence type="ECO:0000313" key="1">
    <source>
        <dbReference type="EMBL" id="AEA46624.1"/>
    </source>
</evidence>
<dbReference type="eggNOG" id="arCOG01182">
    <property type="taxonomic scope" value="Archaea"/>
</dbReference>
<dbReference type="OrthoDB" id="86092at2157"/>
<dbReference type="KEGG" id="ave:Arcve_0603"/>
<dbReference type="HOGENOM" id="CLU_121781_0_0_2"/>
<gene>
    <name evidence="1" type="ordered locus">Arcve_0603</name>
</gene>
<dbReference type="InterPro" id="IPR011009">
    <property type="entry name" value="Kinase-like_dom_sf"/>
</dbReference>
<evidence type="ECO:0008006" key="3">
    <source>
        <dbReference type="Google" id="ProtNLM"/>
    </source>
</evidence>